<evidence type="ECO:0000313" key="4">
    <source>
        <dbReference type="EMBL" id="CAI5438294.1"/>
    </source>
</evidence>
<dbReference type="InterPro" id="IPR012337">
    <property type="entry name" value="RNaseH-like_sf"/>
</dbReference>
<proteinExistence type="predicted"/>
<evidence type="ECO:0000256" key="1">
    <source>
        <dbReference type="SAM" id="Coils"/>
    </source>
</evidence>
<dbReference type="PANTHER" id="PTHR22891">
    <property type="entry name" value="EUKARYOTIC TRANSLATION INITIATION FACTOR 2C"/>
    <property type="match status" value="1"/>
</dbReference>
<dbReference type="SUPFAM" id="SSF53098">
    <property type="entry name" value="Ribonuclease H-like"/>
    <property type="match status" value="1"/>
</dbReference>
<protein>
    <recommendedName>
        <fullName evidence="3">Piwi domain-containing protein</fullName>
    </recommendedName>
</protein>
<keyword evidence="5" id="KW-1185">Reference proteome</keyword>
<evidence type="ECO:0000256" key="2">
    <source>
        <dbReference type="SAM" id="MobiDB-lite"/>
    </source>
</evidence>
<accession>A0A9P1I7N8</accession>
<dbReference type="GO" id="GO:0003723">
    <property type="term" value="F:RNA binding"/>
    <property type="evidence" value="ECO:0007669"/>
    <property type="project" value="InterPro"/>
</dbReference>
<dbReference type="SUPFAM" id="SSF101690">
    <property type="entry name" value="PAZ domain"/>
    <property type="match status" value="1"/>
</dbReference>
<dbReference type="PROSITE" id="PS50822">
    <property type="entry name" value="PIWI"/>
    <property type="match status" value="1"/>
</dbReference>
<sequence length="1216" mass="138363">MQNTFSGGSSRGRGNGPYQGNRGGIGGGGMRGGRGRGGPRYFNGPQRSSSPVNREYDLFEDKDTPSPPPSYSDRNRRDGNRNQVNSYRGRNDDRNGYSIRGNNTNNHQRSFSPTGSYSRPQQSMVCRQPSPQGRRSPPPSRYPPQRSENLVNNRRGRSPSPPRVNNYSNERAPQQQQQQQSSSRNQNDQVAERLMRRIEENEQDVRALEEQLSRARRRLEESYHELQQHRRSTEQPVMSCQTIEINSIQCIEEKNPNYIHNEDLNREDQEEEEDMQNLTNQLKKTTFAPIQSTYSSDKLTEVAEKLKPAVITAKNRVSILTNYWDINVQSKTVYRYDVDVNVVFNTNDTEKTVSLTEGSKTASSRVEHHQLCLAALRAGLEAYSAFRQQAATVYDCVTQLYTSEELEMEGSGSITIEVSPQQLHSMVQHRFSEMSNIRITISPNQSLPSFDPSDYSKENQRDLSENNKIVSNFLNMLTNESAQRNGLTVFGSGRLFDMEKQGEKIGSGQEKRMGIDKGIKFIEGGVSPPKNNNNKKSSNDKNTLPALLLDAKCGIFFSRQSLLTTLTEKFGNLNLDWREIDAQAKSPSHRIRNAKWVEIQQYSKGLRFERTYSTKRTFTISGISEQPIKDITFSGVDGQKVRVLDYLKDIIGNEVGGYNGNLPAVEVRKYDPVNHKTSNMYFAMESIVITENQRVPISKQTEPPRPIKPQDRWGRINQLIGELNLEQGGKRNEIMRMFGVSLSETPKKVIGVKRDAPKVIFANEKHVDIGPQRHDWKSFDCRAILPAKTKAVIVSYPKRDERIAIQAKDALVRKCQQNGLQIDKWHMIDIERFVGTPHKKIIDLFDYVAREQSFGPNPLILFLDWEKSKSHDSLKLAERRSKVVSQQITMEKARMLIKQSMTCANVVKKMNIKLGGLNYRVDPESFAQSKWLGKEPILIISYDVAHPGRVNKNEAVVVPSVVGFAFNGGFHPEAFVGDYHFQYPKMEQVDSNILTARIKWMLQSFIEYRKCWPTKILVIRDGVSEGQYEMVLRDELEALKEGCREFGNLNKKPDWCPPFGLVIATKRHSTRLFKEKNGGVENCQPGTVVDRDIVRPVIGDAFIVSAHAIQGTARPVCYSILKNEIGLKDMDEFESIMLGLTFHHQITDSPISLPEPVYQADEWAKRGNNMWKAFDINYDIPKVKGEVGKPNHADFEKMTENLAIWRTSLSGKRVNA</sequence>
<dbReference type="Gene3D" id="3.40.50.2300">
    <property type="match status" value="1"/>
</dbReference>
<dbReference type="Gene3D" id="3.30.420.10">
    <property type="entry name" value="Ribonuclease H-like superfamily/Ribonuclease H"/>
    <property type="match status" value="1"/>
</dbReference>
<feature type="compositionally biased region" description="Gly residues" evidence="2">
    <location>
        <begin position="9"/>
        <end position="38"/>
    </location>
</feature>
<dbReference type="InterPro" id="IPR003165">
    <property type="entry name" value="Piwi"/>
</dbReference>
<dbReference type="SMART" id="SM00950">
    <property type="entry name" value="Piwi"/>
    <property type="match status" value="1"/>
</dbReference>
<feature type="compositionally biased region" description="Low complexity" evidence="2">
    <location>
        <begin position="174"/>
        <end position="183"/>
    </location>
</feature>
<organism evidence="4 5">
    <name type="scientific">Caenorhabditis angaria</name>
    <dbReference type="NCBI Taxonomy" id="860376"/>
    <lineage>
        <taxon>Eukaryota</taxon>
        <taxon>Metazoa</taxon>
        <taxon>Ecdysozoa</taxon>
        <taxon>Nematoda</taxon>
        <taxon>Chromadorea</taxon>
        <taxon>Rhabditida</taxon>
        <taxon>Rhabditina</taxon>
        <taxon>Rhabditomorpha</taxon>
        <taxon>Rhabditoidea</taxon>
        <taxon>Rhabditidae</taxon>
        <taxon>Peloderinae</taxon>
        <taxon>Caenorhabditis</taxon>
    </lineage>
</organism>
<feature type="compositionally biased region" description="Polar residues" evidence="2">
    <location>
        <begin position="100"/>
        <end position="125"/>
    </location>
</feature>
<reference evidence="4" key="1">
    <citation type="submission" date="2022-11" db="EMBL/GenBank/DDBJ databases">
        <authorList>
            <person name="Kikuchi T."/>
        </authorList>
    </citation>
    <scope>NUCLEOTIDE SEQUENCE</scope>
    <source>
        <strain evidence="4">PS1010</strain>
    </source>
</reference>
<feature type="region of interest" description="Disordered" evidence="2">
    <location>
        <begin position="1"/>
        <end position="190"/>
    </location>
</feature>
<dbReference type="OrthoDB" id="10252740at2759"/>
<keyword evidence="1" id="KW-0175">Coiled coil</keyword>
<evidence type="ECO:0000259" key="3">
    <source>
        <dbReference type="PROSITE" id="PS50822"/>
    </source>
</evidence>
<feature type="domain" description="Piwi" evidence="3">
    <location>
        <begin position="858"/>
        <end position="1172"/>
    </location>
</feature>
<dbReference type="AlphaFoldDB" id="A0A9P1I7N8"/>
<dbReference type="Pfam" id="PF02171">
    <property type="entry name" value="Piwi"/>
    <property type="match status" value="1"/>
</dbReference>
<dbReference type="InterPro" id="IPR036085">
    <property type="entry name" value="PAZ_dom_sf"/>
</dbReference>
<evidence type="ECO:0000313" key="5">
    <source>
        <dbReference type="Proteomes" id="UP001152747"/>
    </source>
</evidence>
<dbReference type="Proteomes" id="UP001152747">
    <property type="component" value="Unassembled WGS sequence"/>
</dbReference>
<comment type="caution">
    <text evidence="4">The sequence shown here is derived from an EMBL/GenBank/DDBJ whole genome shotgun (WGS) entry which is preliminary data.</text>
</comment>
<feature type="compositionally biased region" description="Basic and acidic residues" evidence="2">
    <location>
        <begin position="54"/>
        <end position="64"/>
    </location>
</feature>
<dbReference type="Pfam" id="PF02170">
    <property type="entry name" value="PAZ"/>
    <property type="match status" value="1"/>
</dbReference>
<feature type="coiled-coil region" evidence="1">
    <location>
        <begin position="191"/>
        <end position="232"/>
    </location>
</feature>
<dbReference type="InterPro" id="IPR036397">
    <property type="entry name" value="RNaseH_sf"/>
</dbReference>
<dbReference type="InterPro" id="IPR003100">
    <property type="entry name" value="PAZ_dom"/>
</dbReference>
<name>A0A9P1I7N8_9PELO</name>
<dbReference type="EMBL" id="CANHGI010000001">
    <property type="protein sequence ID" value="CAI5438294.1"/>
    <property type="molecule type" value="Genomic_DNA"/>
</dbReference>
<feature type="compositionally biased region" description="Low complexity" evidence="2">
    <location>
        <begin position="143"/>
        <end position="153"/>
    </location>
</feature>
<dbReference type="Gene3D" id="2.170.260.10">
    <property type="entry name" value="paz domain"/>
    <property type="match status" value="1"/>
</dbReference>
<gene>
    <name evidence="4" type="ORF">CAMP_LOCUS931</name>
</gene>